<gene>
    <name evidence="1" type="ORF">P5673_017974</name>
</gene>
<protein>
    <submittedName>
        <fullName evidence="1">Uncharacterized protein</fullName>
    </submittedName>
</protein>
<dbReference type="EMBL" id="JARQWQ010000040">
    <property type="protein sequence ID" value="KAK2559356.1"/>
    <property type="molecule type" value="Genomic_DNA"/>
</dbReference>
<proteinExistence type="predicted"/>
<sequence>MLETNSKDETVSNARRQRLSALLELFCLNTKETKTKAQEYKDKGNGYNFKLSAGLNYYITEILRSSISFPPGFFIPELSSEALEGGANHRSHWKWGIESLNALQNKVAFSPSIAVAFSILRIFGLERARSEMKKEGERTWKTASVTVFGLRYHIFTGRTMIFRLLFVSDTVNLGAASKMKENEGKSTLSKCITYGMFCLALVYGPHHMYNTFQGQLNN</sequence>
<keyword evidence="2" id="KW-1185">Reference proteome</keyword>
<name>A0AAD9QEB4_ACRCE</name>
<accession>A0AAD9QEB4</accession>
<reference evidence="1" key="2">
    <citation type="journal article" date="2023" name="Science">
        <title>Genomic signatures of disease resistance in endangered staghorn corals.</title>
        <authorList>
            <person name="Vollmer S.V."/>
            <person name="Selwyn J.D."/>
            <person name="Despard B.A."/>
            <person name="Roesel C.L."/>
        </authorList>
    </citation>
    <scope>NUCLEOTIDE SEQUENCE</scope>
    <source>
        <strain evidence="1">K2</strain>
    </source>
</reference>
<evidence type="ECO:0000313" key="1">
    <source>
        <dbReference type="EMBL" id="KAK2559356.1"/>
    </source>
</evidence>
<organism evidence="1 2">
    <name type="scientific">Acropora cervicornis</name>
    <name type="common">Staghorn coral</name>
    <dbReference type="NCBI Taxonomy" id="6130"/>
    <lineage>
        <taxon>Eukaryota</taxon>
        <taxon>Metazoa</taxon>
        <taxon>Cnidaria</taxon>
        <taxon>Anthozoa</taxon>
        <taxon>Hexacorallia</taxon>
        <taxon>Scleractinia</taxon>
        <taxon>Astrocoeniina</taxon>
        <taxon>Acroporidae</taxon>
        <taxon>Acropora</taxon>
    </lineage>
</organism>
<dbReference type="AlphaFoldDB" id="A0AAD9QEB4"/>
<evidence type="ECO:0000313" key="2">
    <source>
        <dbReference type="Proteomes" id="UP001249851"/>
    </source>
</evidence>
<dbReference type="Proteomes" id="UP001249851">
    <property type="component" value="Unassembled WGS sequence"/>
</dbReference>
<comment type="caution">
    <text evidence="1">The sequence shown here is derived from an EMBL/GenBank/DDBJ whole genome shotgun (WGS) entry which is preliminary data.</text>
</comment>
<reference evidence="1" key="1">
    <citation type="journal article" date="2023" name="G3 (Bethesda)">
        <title>Whole genome assembly and annotation of the endangered Caribbean coral Acropora cervicornis.</title>
        <authorList>
            <person name="Selwyn J.D."/>
            <person name="Vollmer S.V."/>
        </authorList>
    </citation>
    <scope>NUCLEOTIDE SEQUENCE</scope>
    <source>
        <strain evidence="1">K2</strain>
    </source>
</reference>